<proteinExistence type="predicted"/>
<dbReference type="Proteomes" id="UP001497382">
    <property type="component" value="Unassembled WGS sequence"/>
</dbReference>
<accession>A0AAV1Z0M7</accession>
<dbReference type="AlphaFoldDB" id="A0AAV1Z0M7"/>
<protein>
    <submittedName>
        <fullName evidence="1">Uncharacterized protein</fullName>
    </submittedName>
</protein>
<evidence type="ECO:0000313" key="1">
    <source>
        <dbReference type="EMBL" id="CAL1265096.1"/>
    </source>
</evidence>
<organism evidence="1 2">
    <name type="scientific">Larinioides sclopetarius</name>
    <dbReference type="NCBI Taxonomy" id="280406"/>
    <lineage>
        <taxon>Eukaryota</taxon>
        <taxon>Metazoa</taxon>
        <taxon>Ecdysozoa</taxon>
        <taxon>Arthropoda</taxon>
        <taxon>Chelicerata</taxon>
        <taxon>Arachnida</taxon>
        <taxon>Araneae</taxon>
        <taxon>Araneomorphae</taxon>
        <taxon>Entelegynae</taxon>
        <taxon>Araneoidea</taxon>
        <taxon>Araneidae</taxon>
        <taxon>Larinioides</taxon>
    </lineage>
</organism>
<feature type="non-terminal residue" evidence="1">
    <location>
        <position position="49"/>
    </location>
</feature>
<sequence>MEVWRDEYRFSWRLFIRPRTIFHVFSFIKQSPNLNFSFHKIFNARFYKI</sequence>
<evidence type="ECO:0000313" key="2">
    <source>
        <dbReference type="Proteomes" id="UP001497382"/>
    </source>
</evidence>
<keyword evidence="2" id="KW-1185">Reference proteome</keyword>
<comment type="caution">
    <text evidence="1">The sequence shown here is derived from an EMBL/GenBank/DDBJ whole genome shotgun (WGS) entry which is preliminary data.</text>
</comment>
<dbReference type="EMBL" id="CAXIEN010000016">
    <property type="protein sequence ID" value="CAL1265096.1"/>
    <property type="molecule type" value="Genomic_DNA"/>
</dbReference>
<name>A0AAV1Z0M7_9ARAC</name>
<gene>
    <name evidence="1" type="ORF">LARSCL_LOCUS2328</name>
</gene>
<reference evidence="1 2" key="1">
    <citation type="submission" date="2024-04" db="EMBL/GenBank/DDBJ databases">
        <authorList>
            <person name="Rising A."/>
            <person name="Reimegard J."/>
            <person name="Sonavane S."/>
            <person name="Akerstrom W."/>
            <person name="Nylinder S."/>
            <person name="Hedman E."/>
            <person name="Kallberg Y."/>
        </authorList>
    </citation>
    <scope>NUCLEOTIDE SEQUENCE [LARGE SCALE GENOMIC DNA]</scope>
</reference>